<evidence type="ECO:0000313" key="4">
    <source>
        <dbReference type="Proteomes" id="UP001174934"/>
    </source>
</evidence>
<evidence type="ECO:0000256" key="1">
    <source>
        <dbReference type="SAM" id="Coils"/>
    </source>
</evidence>
<reference evidence="3" key="1">
    <citation type="submission" date="2023-06" db="EMBL/GenBank/DDBJ databases">
        <title>Genome-scale phylogeny and comparative genomics of the fungal order Sordariales.</title>
        <authorList>
            <consortium name="Lawrence Berkeley National Laboratory"/>
            <person name="Hensen N."/>
            <person name="Bonometti L."/>
            <person name="Westerberg I."/>
            <person name="Brannstrom I.O."/>
            <person name="Guillou S."/>
            <person name="Cros-Aarteil S."/>
            <person name="Calhoun S."/>
            <person name="Haridas S."/>
            <person name="Kuo A."/>
            <person name="Mondo S."/>
            <person name="Pangilinan J."/>
            <person name="Riley R."/>
            <person name="LaButti K."/>
            <person name="Andreopoulos B."/>
            <person name="Lipzen A."/>
            <person name="Chen C."/>
            <person name="Yanf M."/>
            <person name="Daum C."/>
            <person name="Ng V."/>
            <person name="Clum A."/>
            <person name="Steindorff A."/>
            <person name="Ohm R."/>
            <person name="Martin F."/>
            <person name="Silar P."/>
            <person name="Natvig D."/>
            <person name="Lalanne C."/>
            <person name="Gautier V."/>
            <person name="Ament-velasquez S.L."/>
            <person name="Kruys A."/>
            <person name="Hutchinson M.I."/>
            <person name="Powell A.J."/>
            <person name="Barry K."/>
            <person name="Miller A.N."/>
            <person name="Grigoriev I.V."/>
            <person name="Debuchy R."/>
            <person name="Gladieux P."/>
            <person name="Thoren M.H."/>
            <person name="Johannesson H."/>
        </authorList>
    </citation>
    <scope>NUCLEOTIDE SEQUENCE</scope>
    <source>
        <strain evidence="3">SMH3391-2</strain>
    </source>
</reference>
<keyword evidence="4" id="KW-1185">Reference proteome</keyword>
<proteinExistence type="predicted"/>
<feature type="compositionally biased region" description="Basic and acidic residues" evidence="2">
    <location>
        <begin position="88"/>
        <end position="97"/>
    </location>
</feature>
<feature type="compositionally biased region" description="Polar residues" evidence="2">
    <location>
        <begin position="781"/>
        <end position="795"/>
    </location>
</feature>
<feature type="compositionally biased region" description="Low complexity" evidence="2">
    <location>
        <begin position="73"/>
        <end position="85"/>
    </location>
</feature>
<gene>
    <name evidence="3" type="ORF">B0T17DRAFT_514313</name>
</gene>
<dbReference type="Proteomes" id="UP001174934">
    <property type="component" value="Unassembled WGS sequence"/>
</dbReference>
<feature type="region of interest" description="Disordered" evidence="2">
    <location>
        <begin position="1"/>
        <end position="110"/>
    </location>
</feature>
<feature type="compositionally biased region" description="Acidic residues" evidence="2">
    <location>
        <begin position="265"/>
        <end position="274"/>
    </location>
</feature>
<feature type="region of interest" description="Disordered" evidence="2">
    <location>
        <begin position="757"/>
        <end position="881"/>
    </location>
</feature>
<feature type="region of interest" description="Disordered" evidence="2">
    <location>
        <begin position="242"/>
        <end position="493"/>
    </location>
</feature>
<feature type="compositionally biased region" description="Basic and acidic residues" evidence="2">
    <location>
        <begin position="32"/>
        <end position="43"/>
    </location>
</feature>
<dbReference type="GO" id="GO:0031297">
    <property type="term" value="P:replication fork processing"/>
    <property type="evidence" value="ECO:0007669"/>
    <property type="project" value="InterPro"/>
</dbReference>
<dbReference type="GO" id="GO:0035361">
    <property type="term" value="C:Cul8-RING ubiquitin ligase complex"/>
    <property type="evidence" value="ECO:0007669"/>
    <property type="project" value="TreeGrafter"/>
</dbReference>
<dbReference type="Pfam" id="PF09462">
    <property type="entry name" value="Mus7"/>
    <property type="match status" value="1"/>
</dbReference>
<dbReference type="InterPro" id="IPR019021">
    <property type="entry name" value="Mms22"/>
</dbReference>
<protein>
    <submittedName>
        <fullName evidence="3">Mus7/MMS22 family-domain-containing protein</fullName>
    </submittedName>
</protein>
<dbReference type="EMBL" id="JAULSR010000001">
    <property type="protein sequence ID" value="KAK0634788.1"/>
    <property type="molecule type" value="Genomic_DNA"/>
</dbReference>
<evidence type="ECO:0000256" key="2">
    <source>
        <dbReference type="SAM" id="MobiDB-lite"/>
    </source>
</evidence>
<feature type="compositionally biased region" description="Acidic residues" evidence="2">
    <location>
        <begin position="288"/>
        <end position="303"/>
    </location>
</feature>
<feature type="region of interest" description="Disordered" evidence="2">
    <location>
        <begin position="516"/>
        <end position="700"/>
    </location>
</feature>
<dbReference type="GO" id="GO:0005634">
    <property type="term" value="C:nucleus"/>
    <property type="evidence" value="ECO:0007669"/>
    <property type="project" value="InterPro"/>
</dbReference>
<name>A0AA39XIS2_9PEZI</name>
<feature type="compositionally biased region" description="Basic residues" evidence="2">
    <location>
        <begin position="945"/>
        <end position="955"/>
    </location>
</feature>
<feature type="compositionally biased region" description="Acidic residues" evidence="2">
    <location>
        <begin position="9"/>
        <end position="31"/>
    </location>
</feature>
<feature type="compositionally biased region" description="Acidic residues" evidence="2">
    <location>
        <begin position="595"/>
        <end position="609"/>
    </location>
</feature>
<feature type="compositionally biased region" description="Low complexity" evidence="2">
    <location>
        <begin position="466"/>
        <end position="488"/>
    </location>
</feature>
<keyword evidence="1" id="KW-0175">Coiled coil</keyword>
<accession>A0AA39XIS2</accession>
<dbReference type="PANTHER" id="PTHR28122:SF1">
    <property type="entry name" value="E3 UBIQUITIN-PROTEIN LIGASE SUBSTRATE RECEPTOR MMS22"/>
    <property type="match status" value="1"/>
</dbReference>
<sequence>MKNWRELGEVPDSDDESLDIDINDPDNDTDNADDKPGSQEHGHRIFQLRENALEDELAQDVPPQPPKDADIWSVPSSPLSPISSSRYMSDEETRPEQDDTYLPSRPLSERNTLEILLYTAPRVAVDEAAATPVEPPAVTELAFLEDEISTGYVRITSPLSRAVPSSLSSKASKASKTPRSPEPSRIEPSQPQNRGTSTDDEENLSRQAAVRLERSLRPRKPIQQHPYLLENAQYSTFMKSHGIKPVKVVVPPQSARKTTEKEDSQEQEFQAEESQEARGRDDTTQPTEESEPILFDDDVDDRDELALSPSPSKTSPLDHQLQASSQQTNGNHTDITNFSGDDEFPSLEELVPETTNSRSRRLKRQRSLMLSAASKRQKNLPAPPKETSPHRRLIPPPGIWELSSSPSKSQTPHDSSQDLSITPRPLSRRPAVSPLASSRRQLSSTNPPRRIDVDFSILETSDQQIDLSGPDSDSDSASSTHSSKSGSDVVRQNVRRIKGVLPASWLRLDQQKDKAVAAVRTARNSPEPPLHPGVRRGIALPKQSTPRQSIADPFVFDDSDESDGGGRPTPVPNRAGEISRSRPAQTRPPPPVGVLDDDDDGASDMEDDFIDRMLPGRGKRKGSFDLSGRAKRRKKRISSSTFDGRPGQNLRQPKITQALGRSKSAAAAVGTPSRGATAGQRRQRTTSSRNNRRAATPPRLSILDVMEPQAPRFIKIAARVVKKKADLGKVSPSRKVVSLATRQDNIDALSALRDWKSGKTRPRVSVRAATAAPRRPPEGSGTRTALQEINSNTPQTPRPRLPSSLPQKPARQASLAGLVTVSKDVSQQQPPQKPPQRTVSMSILKTPRRKTAKVDTQLRPAQLETAEGDSPQRGALSSKKRSLDAFYRRSRKALGPAERIRLDKSIHVHLLTLQQEPEHAGTIESNNAAETPPPPQVNRREARKNAKSRFRKRNVPRSIDTEALQYTRANDPLPAEVTPVDLDADEEAAAAVVVVVENHANRNNNNHDNKLQGLGPYGTVYTQHFDVFPLERGTFFHESTVIGRGHVRRAAEPRFAERIRRQQHHPRPAVSFVLDDGGGQALRWGVWDDRTSSEFGILVDWVAEQLLGGSEGGKVVEAAAFVLGYVLDGLSVGGEDEERAFVARFLEVMGTFVGRLEAVDWAVLAVRKKKAWLEVAVRFAVAILPVYSLSREGIDVVQGMKVEELLKRMATVVVKGLVGFGMEELRALYGDLQRFSVRERGIPPRQVLANCWVVMMRVLESANIPRSSFWDVTHSVMLSSTKVASGCDAQVFERLWQDTFTLLPLGEVDNSGILIPGLRNAVPLEGWSLPQQLLKRVFGLYKSNTRQPPSFNEYCRALVARCHFLIQLWGWRKCTGIVGTIFDFFGSQSLAHLRNEEVYRSPKFLEELGRNPSLAIEPDDRCFHIFIKILALAIQRLKQLGRLNDIRNLVARTLPNHNRQYLKEDIIHQHDLAALRNHHDLLCTLFWAAPPDLRPAVHLIEKLVTPGTAHKEACLINIRAWNQLARFVVASGEGAAAFRPFVSWRNNVFNQVLDQYLSAASDIEQQFRALSKDMPGGISVDVRDDMIAKNKATAMDVLHFSVKASLDVQKYAPDLGTTMYALSTPQLQKVFSSLDFRSPGFDWGVLRVAIETLEHYLGRVDEVSEEQYSSEFVDQVDTSQIEDAVLLINEQLAKEYFYMSRATIGMPMKKTPFGRQTDQAVCAEKTVILAARIVARFVKDRLTQLAPYFTPGKYGLFSDLPRNLTGPERKYLPLFIANLVKNHVFDFKDLGTNILGLWMLAIIKPLRFMGYENHLAEVLQRKGLPFLDKATAASVAIAPDYNSSVELFSCALHHMRRALREAGSSAQSKQSRDESAKVLQLAMQKMKEDLALLRAEAEGDNNNNVEHLAYIAFVRQLISLIKSHGVGICVIDVFFTQPSLDYVPSSQDPQLHMAGIIAYGVRLSEKEFTAVPQLFYYLYNNFKIALGNDRLAQECGILEKAMGNDRHVLGFVLQYMLPATIRACEQADEAWILLETYVKALGNLLTGACVPRELAGEDVEEHVVGVLASILAWLGHVRDGGDGSLSAGRLRVVGILAGVANILQPSLRTYLFSGPSGESEKQFGLVEAAVDDVGKVFAEACDHLGETLLLLLAPGEEDGEEEGRKVVNVHAAMLLSGLPPSLAGVTASPRVQEFAKTIVVDVRKSWIVEGELVTVQMAGRGPAAAGSGPGAGGAGIAAAWLPTPTQSVGTRCPPLGSIEEMMREVYGLMGEWKLGREFIERKRRSKRRGGLERVGGAYRRGRGVGGVMTEDDLFF</sequence>
<feature type="region of interest" description="Disordered" evidence="2">
    <location>
        <begin position="159"/>
        <end position="227"/>
    </location>
</feature>
<feature type="coiled-coil region" evidence="1">
    <location>
        <begin position="1876"/>
        <end position="1903"/>
    </location>
</feature>
<dbReference type="GO" id="GO:0000724">
    <property type="term" value="P:double-strand break repair via homologous recombination"/>
    <property type="evidence" value="ECO:0007669"/>
    <property type="project" value="TreeGrafter"/>
</dbReference>
<dbReference type="PANTHER" id="PTHR28122">
    <property type="entry name" value="E3 UBIQUITIN-PROTEIN LIGASE SUBSTRATE RECEPTOR MMS22"/>
    <property type="match status" value="1"/>
</dbReference>
<feature type="compositionally biased region" description="Low complexity" evidence="2">
    <location>
        <begin position="674"/>
        <end position="696"/>
    </location>
</feature>
<organism evidence="3 4">
    <name type="scientific">Bombardia bombarda</name>
    <dbReference type="NCBI Taxonomy" id="252184"/>
    <lineage>
        <taxon>Eukaryota</taxon>
        <taxon>Fungi</taxon>
        <taxon>Dikarya</taxon>
        <taxon>Ascomycota</taxon>
        <taxon>Pezizomycotina</taxon>
        <taxon>Sordariomycetes</taxon>
        <taxon>Sordariomycetidae</taxon>
        <taxon>Sordariales</taxon>
        <taxon>Lasiosphaeriaceae</taxon>
        <taxon>Bombardia</taxon>
    </lineage>
</organism>
<evidence type="ECO:0000313" key="3">
    <source>
        <dbReference type="EMBL" id="KAK0634788.1"/>
    </source>
</evidence>
<feature type="compositionally biased region" description="Polar residues" evidence="2">
    <location>
        <begin position="309"/>
        <end position="339"/>
    </location>
</feature>
<feature type="compositionally biased region" description="Low complexity" evidence="2">
    <location>
        <begin position="159"/>
        <end position="178"/>
    </location>
</feature>
<feature type="compositionally biased region" description="Polar residues" evidence="2">
    <location>
        <begin position="435"/>
        <end position="447"/>
    </location>
</feature>
<comment type="caution">
    <text evidence="3">The sequence shown here is derived from an EMBL/GenBank/DDBJ whole genome shotgun (WGS) entry which is preliminary data.</text>
</comment>
<feature type="region of interest" description="Disordered" evidence="2">
    <location>
        <begin position="918"/>
        <end position="961"/>
    </location>
</feature>
<feature type="compositionally biased region" description="Polar residues" evidence="2">
    <location>
        <begin position="402"/>
        <end position="420"/>
    </location>
</feature>